<keyword evidence="1" id="KW-0560">Oxidoreductase</keyword>
<dbReference type="NCBIfam" id="TIGR03618">
    <property type="entry name" value="Rv1155_F420"/>
    <property type="match status" value="1"/>
</dbReference>
<dbReference type="PANTHER" id="PTHR35176:SF6">
    <property type="entry name" value="HEME OXYGENASE HI_0854-RELATED"/>
    <property type="match status" value="1"/>
</dbReference>
<dbReference type="Gene3D" id="2.30.110.10">
    <property type="entry name" value="Electron Transport, Fmn-binding Protein, Chain A"/>
    <property type="match status" value="1"/>
</dbReference>
<dbReference type="RefSeq" id="WP_137813909.1">
    <property type="nucleotide sequence ID" value="NZ_BJFL01000009.1"/>
</dbReference>
<dbReference type="InterPro" id="IPR052019">
    <property type="entry name" value="F420H2_bilvrd_red/Heme_oxyg"/>
</dbReference>
<protein>
    <submittedName>
        <fullName evidence="3">PPOX class F420-dependent enzyme</fullName>
    </submittedName>
</protein>
<dbReference type="Pfam" id="PF01243">
    <property type="entry name" value="PNPOx_N"/>
    <property type="match status" value="1"/>
</dbReference>
<reference evidence="4" key="1">
    <citation type="submission" date="2019-04" db="EMBL/GenBank/DDBJ databases">
        <title>Draft genome sequence of Pseudonocardiaceae bacterium SL3-2-4.</title>
        <authorList>
            <person name="Ningsih F."/>
            <person name="Yokota A."/>
            <person name="Sakai Y."/>
            <person name="Nanatani K."/>
            <person name="Yabe S."/>
            <person name="Oetari A."/>
            <person name="Sjamsuridzal W."/>
        </authorList>
    </citation>
    <scope>NUCLEOTIDE SEQUENCE [LARGE SCALE GENOMIC DNA]</scope>
    <source>
        <strain evidence="4">SL3-2-4</strain>
    </source>
</reference>
<keyword evidence="4" id="KW-1185">Reference proteome</keyword>
<accession>A0A4D4J8T3</accession>
<dbReference type="InterPro" id="IPR019920">
    <property type="entry name" value="F420-binding_dom_put"/>
</dbReference>
<dbReference type="SUPFAM" id="SSF50475">
    <property type="entry name" value="FMN-binding split barrel"/>
    <property type="match status" value="1"/>
</dbReference>
<dbReference type="GO" id="GO:0070967">
    <property type="term" value="F:coenzyme F420 binding"/>
    <property type="evidence" value="ECO:0007669"/>
    <property type="project" value="TreeGrafter"/>
</dbReference>
<dbReference type="EMBL" id="BJFL01000009">
    <property type="protein sequence ID" value="GDY30819.1"/>
    <property type="molecule type" value="Genomic_DNA"/>
</dbReference>
<dbReference type="PANTHER" id="PTHR35176">
    <property type="entry name" value="HEME OXYGENASE HI_0854-RELATED"/>
    <property type="match status" value="1"/>
</dbReference>
<organism evidence="3 4">
    <name type="scientific">Gandjariella thermophila</name>
    <dbReference type="NCBI Taxonomy" id="1931992"/>
    <lineage>
        <taxon>Bacteria</taxon>
        <taxon>Bacillati</taxon>
        <taxon>Actinomycetota</taxon>
        <taxon>Actinomycetes</taxon>
        <taxon>Pseudonocardiales</taxon>
        <taxon>Pseudonocardiaceae</taxon>
        <taxon>Gandjariella</taxon>
    </lineage>
</organism>
<comment type="caution">
    <text evidence="3">The sequence shown here is derived from an EMBL/GenBank/DDBJ whole genome shotgun (WGS) entry which is preliminary data.</text>
</comment>
<evidence type="ECO:0000259" key="2">
    <source>
        <dbReference type="Pfam" id="PF01243"/>
    </source>
</evidence>
<evidence type="ECO:0000313" key="3">
    <source>
        <dbReference type="EMBL" id="GDY30819.1"/>
    </source>
</evidence>
<sequence>MAALPQSARDLIDGTNFATLATLNADGSPHTVVVWVTRDGDDLLFSTTVGRRKERNLRRDPRASVSVFDRENPYRYVEVRGRVAISEEGGKDLIHRLSHKYTGQDYGADAPDDVRVVLRLTPERVTGMNLG</sequence>
<gene>
    <name evidence="3" type="ORF">GTS_24520</name>
</gene>
<dbReference type="GO" id="GO:0005829">
    <property type="term" value="C:cytosol"/>
    <property type="evidence" value="ECO:0007669"/>
    <property type="project" value="TreeGrafter"/>
</dbReference>
<evidence type="ECO:0000256" key="1">
    <source>
        <dbReference type="ARBA" id="ARBA00023002"/>
    </source>
</evidence>
<dbReference type="OrthoDB" id="162914at2"/>
<dbReference type="InterPro" id="IPR012349">
    <property type="entry name" value="Split_barrel_FMN-bd"/>
</dbReference>
<dbReference type="Proteomes" id="UP000298860">
    <property type="component" value="Unassembled WGS sequence"/>
</dbReference>
<dbReference type="InterPro" id="IPR011576">
    <property type="entry name" value="Pyridox_Oxase_N"/>
</dbReference>
<proteinExistence type="predicted"/>
<dbReference type="AlphaFoldDB" id="A0A4D4J8T3"/>
<evidence type="ECO:0000313" key="4">
    <source>
        <dbReference type="Proteomes" id="UP000298860"/>
    </source>
</evidence>
<name>A0A4D4J8T3_9PSEU</name>
<feature type="domain" description="Pyridoxamine 5'-phosphate oxidase N-terminal" evidence="2">
    <location>
        <begin position="5"/>
        <end position="127"/>
    </location>
</feature>
<dbReference type="GO" id="GO:0016627">
    <property type="term" value="F:oxidoreductase activity, acting on the CH-CH group of donors"/>
    <property type="evidence" value="ECO:0007669"/>
    <property type="project" value="TreeGrafter"/>
</dbReference>